<dbReference type="Gene3D" id="3.30.160.20">
    <property type="match status" value="2"/>
</dbReference>
<evidence type="ECO:0000256" key="1">
    <source>
        <dbReference type="PROSITE-ProRule" id="PRU00266"/>
    </source>
</evidence>
<dbReference type="SMART" id="SM00358">
    <property type="entry name" value="DSRM"/>
    <property type="match status" value="2"/>
</dbReference>
<protein>
    <submittedName>
        <fullName evidence="6">ADAR</fullName>
        <ecNumber evidence="6">3.5.4.37</ecNumber>
    </submittedName>
</protein>
<keyword evidence="1" id="KW-0694">RNA-binding</keyword>
<dbReference type="AlphaFoldDB" id="A0A812B244"/>
<feature type="domain" description="DRBM" evidence="4">
    <location>
        <begin position="115"/>
        <end position="185"/>
    </location>
</feature>
<dbReference type="EC" id="3.5.4.37" evidence="6"/>
<dbReference type="InterPro" id="IPR014720">
    <property type="entry name" value="dsRBD_dom"/>
</dbReference>
<dbReference type="Pfam" id="PF00035">
    <property type="entry name" value="dsrm"/>
    <property type="match status" value="2"/>
</dbReference>
<dbReference type="GO" id="GO:0008251">
    <property type="term" value="F:tRNA-specific adenosine deaminase activity"/>
    <property type="evidence" value="ECO:0007669"/>
    <property type="project" value="TreeGrafter"/>
</dbReference>
<dbReference type="SMART" id="SM00552">
    <property type="entry name" value="ADEAMc"/>
    <property type="match status" value="1"/>
</dbReference>
<accession>A0A812B244</accession>
<dbReference type="GO" id="GO:0003726">
    <property type="term" value="F:double-stranded RNA adenosine deaminase activity"/>
    <property type="evidence" value="ECO:0007669"/>
    <property type="project" value="UniProtKB-EC"/>
</dbReference>
<gene>
    <name evidence="6" type="ORF">SPHA_8498</name>
</gene>
<dbReference type="PANTHER" id="PTHR10910">
    <property type="entry name" value="EUKARYOTE SPECIFIC DSRNA BINDING PROTEIN"/>
    <property type="match status" value="1"/>
</dbReference>
<dbReference type="PROSITE" id="PS50141">
    <property type="entry name" value="A_DEAMIN_EDITASE"/>
    <property type="match status" value="1"/>
</dbReference>
<keyword evidence="3" id="KW-0812">Transmembrane</keyword>
<feature type="domain" description="DRBM" evidence="4">
    <location>
        <begin position="218"/>
        <end position="283"/>
    </location>
</feature>
<evidence type="ECO:0000256" key="2">
    <source>
        <dbReference type="SAM" id="MobiDB-lite"/>
    </source>
</evidence>
<evidence type="ECO:0000259" key="5">
    <source>
        <dbReference type="PROSITE" id="PS50141"/>
    </source>
</evidence>
<comment type="caution">
    <text evidence="6">The sequence shown here is derived from an EMBL/GenBank/DDBJ whole genome shotgun (WGS) entry which is preliminary data.</text>
</comment>
<dbReference type="GO" id="GO:0006396">
    <property type="term" value="P:RNA processing"/>
    <property type="evidence" value="ECO:0007669"/>
    <property type="project" value="InterPro"/>
</dbReference>
<keyword evidence="7" id="KW-1185">Reference proteome</keyword>
<dbReference type="PROSITE" id="PS50137">
    <property type="entry name" value="DS_RBD"/>
    <property type="match status" value="2"/>
</dbReference>
<name>A0A812B244_ACAPH</name>
<evidence type="ECO:0000256" key="3">
    <source>
        <dbReference type="SAM" id="Phobius"/>
    </source>
</evidence>
<evidence type="ECO:0000313" key="7">
    <source>
        <dbReference type="Proteomes" id="UP000597762"/>
    </source>
</evidence>
<keyword evidence="3" id="KW-1133">Transmembrane helix</keyword>
<feature type="domain" description="A to I editase" evidence="5">
    <location>
        <begin position="340"/>
        <end position="685"/>
    </location>
</feature>
<feature type="transmembrane region" description="Helical" evidence="3">
    <location>
        <begin position="31"/>
        <end position="55"/>
    </location>
</feature>
<dbReference type="GO" id="GO:0006382">
    <property type="term" value="P:adenosine to inosine editing"/>
    <property type="evidence" value="ECO:0007669"/>
    <property type="project" value="TreeGrafter"/>
</dbReference>
<dbReference type="PANTHER" id="PTHR10910:SF145">
    <property type="entry name" value="DOUBLE-STRANDED RNA-SPECIFIC ADENOSINE DEAMINASE-LIKE"/>
    <property type="match status" value="1"/>
</dbReference>
<dbReference type="GO" id="GO:0003725">
    <property type="term" value="F:double-stranded RNA binding"/>
    <property type="evidence" value="ECO:0007669"/>
    <property type="project" value="TreeGrafter"/>
</dbReference>
<dbReference type="GO" id="GO:0005737">
    <property type="term" value="C:cytoplasm"/>
    <property type="evidence" value="ECO:0007669"/>
    <property type="project" value="TreeGrafter"/>
</dbReference>
<proteinExistence type="predicted"/>
<dbReference type="CDD" id="cd19875">
    <property type="entry name" value="DSRM_EIF2AK2-like"/>
    <property type="match status" value="1"/>
</dbReference>
<dbReference type="InterPro" id="IPR002466">
    <property type="entry name" value="A_deamin"/>
</dbReference>
<dbReference type="Proteomes" id="UP000597762">
    <property type="component" value="Unassembled WGS sequence"/>
</dbReference>
<feature type="compositionally biased region" description="Low complexity" evidence="2">
    <location>
        <begin position="202"/>
        <end position="214"/>
    </location>
</feature>
<dbReference type="EMBL" id="CAHIKZ030000275">
    <property type="protein sequence ID" value="CAE1165536.1"/>
    <property type="molecule type" value="Genomic_DNA"/>
</dbReference>
<sequence>MFFFSLLVSRVVNVICRLLLFPILSPLSHFIFLLFIGLISTVVSSCSFICISAMFQATQQVYQKYAIRQQQQQPLPPRYIPGMNNAPPDMLPARSNNLGKVSSSLIKEFRANTKNPAQCLHEYASQMKIQLSFHDVELIPDPNYSLAIFAVQVEINGKRFPQGVGMTKKEAKKNAAKKAFKIAVLHEDDSNELPASQDLHPQSCCSSSSGSNSQQEKHPIMRLYELMASMGKPCEVIVADERGPMGFKACVLVNNEYFTEGIAGNKKEAKKLAGIEALKKLNLTIASNAAPEEKSMGQKITDLVYQQLYMYLEQFPDLRNKEKSVAAVVQLTNNDMQVVAMATGNQCLTSSMLTTDGRCIIDSHASVIARRTFRRYLTIELQNFINQPNSATCIFYLPPNEKTLKIRTNISFHLFISDPPAGDYEIFHKEPSRLLAHEDNELIAMGAHKPAFELEDHGALSTTSEKGDTEHIIENEEIQESLTEFTSAKTLKVMSVSDKLLKWNVLGIQGAIFSHIINPVYFHSITLGKNFDHGHLSRAVCCRLYEELDAKLPEPYHINHPQLNEAFIPSFHDHKESGLGNLSINWAKGQEFIEVTNASTGRIIEESPSKTGSSMASRLCKAAVLYRFRQHCLESHCKNITLGLTYGQYKSDAASYQAAKTLFYKHCIEAQIGGWRHKPHDVDNFKEINKYSTIEFY</sequence>
<reference evidence="6" key="1">
    <citation type="submission" date="2021-01" db="EMBL/GenBank/DDBJ databases">
        <authorList>
            <person name="Li R."/>
            <person name="Bekaert M."/>
        </authorList>
    </citation>
    <scope>NUCLEOTIDE SEQUENCE</scope>
    <source>
        <strain evidence="6">Farmed</strain>
    </source>
</reference>
<dbReference type="SUPFAM" id="SSF54768">
    <property type="entry name" value="dsRNA-binding domain-like"/>
    <property type="match status" value="2"/>
</dbReference>
<dbReference type="OrthoDB" id="10268011at2759"/>
<feature type="region of interest" description="Disordered" evidence="2">
    <location>
        <begin position="192"/>
        <end position="216"/>
    </location>
</feature>
<keyword evidence="6" id="KW-0378">Hydrolase</keyword>
<organism evidence="6 7">
    <name type="scientific">Acanthosepion pharaonis</name>
    <name type="common">Pharaoh cuttlefish</name>
    <name type="synonym">Sepia pharaonis</name>
    <dbReference type="NCBI Taxonomy" id="158019"/>
    <lineage>
        <taxon>Eukaryota</taxon>
        <taxon>Metazoa</taxon>
        <taxon>Spiralia</taxon>
        <taxon>Lophotrochozoa</taxon>
        <taxon>Mollusca</taxon>
        <taxon>Cephalopoda</taxon>
        <taxon>Coleoidea</taxon>
        <taxon>Decapodiformes</taxon>
        <taxon>Sepiida</taxon>
        <taxon>Sepiina</taxon>
        <taxon>Sepiidae</taxon>
        <taxon>Acanthosepion</taxon>
    </lineage>
</organism>
<dbReference type="GO" id="GO:0005730">
    <property type="term" value="C:nucleolus"/>
    <property type="evidence" value="ECO:0007669"/>
    <property type="project" value="TreeGrafter"/>
</dbReference>
<dbReference type="Pfam" id="PF02137">
    <property type="entry name" value="A_deamin"/>
    <property type="match status" value="1"/>
</dbReference>
<keyword evidence="3" id="KW-0472">Membrane</keyword>
<evidence type="ECO:0000313" key="6">
    <source>
        <dbReference type="EMBL" id="CAE1165536.1"/>
    </source>
</evidence>
<evidence type="ECO:0000259" key="4">
    <source>
        <dbReference type="PROSITE" id="PS50137"/>
    </source>
</evidence>